<gene>
    <name evidence="4" type="ORF">ACFSKX_17160</name>
</gene>
<dbReference type="EMBL" id="JBHUJD010000030">
    <property type="protein sequence ID" value="MFD2312153.1"/>
    <property type="molecule type" value="Genomic_DNA"/>
</dbReference>
<dbReference type="GO" id="GO:0005524">
    <property type="term" value="F:ATP binding"/>
    <property type="evidence" value="ECO:0007669"/>
    <property type="project" value="UniProtKB-KW"/>
</dbReference>
<dbReference type="RefSeq" id="WP_265723012.1">
    <property type="nucleotide sequence ID" value="NZ_JAPIVK010000034.1"/>
</dbReference>
<evidence type="ECO:0000256" key="1">
    <source>
        <dbReference type="ARBA" id="ARBA00022741"/>
    </source>
</evidence>
<evidence type="ECO:0000313" key="4">
    <source>
        <dbReference type="EMBL" id="MFD2312153.1"/>
    </source>
</evidence>
<dbReference type="InterPro" id="IPR003593">
    <property type="entry name" value="AAA+_ATPase"/>
</dbReference>
<dbReference type="PROSITE" id="PS00211">
    <property type="entry name" value="ABC_TRANSPORTER_1"/>
    <property type="match status" value="1"/>
</dbReference>
<organism evidence="4 5">
    <name type="scientific">Microbulbifer halophilus</name>
    <dbReference type="NCBI Taxonomy" id="453963"/>
    <lineage>
        <taxon>Bacteria</taxon>
        <taxon>Pseudomonadati</taxon>
        <taxon>Pseudomonadota</taxon>
        <taxon>Gammaproteobacteria</taxon>
        <taxon>Cellvibrionales</taxon>
        <taxon>Microbulbiferaceae</taxon>
        <taxon>Microbulbifer</taxon>
    </lineage>
</organism>
<dbReference type="InterPro" id="IPR017871">
    <property type="entry name" value="ABC_transporter-like_CS"/>
</dbReference>
<sequence>MNAPVTQLTGDAIAVEQLQFCYRCGPAVLDIPRWSVPRGGRVFLRGPSGSGKSTLLNLLAGILAAQSHLEVLGQPLDALSGRRRDRFRARHIGVVFQQFNLIPYLSVLDNLRLAAHFGNSSGDVRSRSTELVARLKLDEHLLERRAEQLSVGQQQRVAIARALINRPRLLLVDEPTSALDPEARDAFVQLLMRSYRDVENTLVFVSHDMALARHFSMVADMRELNRAWKTESTDAC</sequence>
<reference evidence="5" key="1">
    <citation type="journal article" date="2019" name="Int. J. Syst. Evol. Microbiol.">
        <title>The Global Catalogue of Microorganisms (GCM) 10K type strain sequencing project: providing services to taxonomists for standard genome sequencing and annotation.</title>
        <authorList>
            <consortium name="The Broad Institute Genomics Platform"/>
            <consortium name="The Broad Institute Genome Sequencing Center for Infectious Disease"/>
            <person name="Wu L."/>
            <person name="Ma J."/>
        </authorList>
    </citation>
    <scope>NUCLEOTIDE SEQUENCE [LARGE SCALE GENOMIC DNA]</scope>
    <source>
        <strain evidence="5">KCTC 12848</strain>
    </source>
</reference>
<keyword evidence="1" id="KW-0547">Nucleotide-binding</keyword>
<name>A0ABW5EIT8_9GAMM</name>
<dbReference type="SUPFAM" id="SSF52540">
    <property type="entry name" value="P-loop containing nucleoside triphosphate hydrolases"/>
    <property type="match status" value="1"/>
</dbReference>
<protein>
    <submittedName>
        <fullName evidence="4">ATP-binding cassette domain-containing protein</fullName>
    </submittedName>
</protein>
<dbReference type="InterPro" id="IPR027417">
    <property type="entry name" value="P-loop_NTPase"/>
</dbReference>
<proteinExistence type="predicted"/>
<comment type="caution">
    <text evidence="4">The sequence shown here is derived from an EMBL/GenBank/DDBJ whole genome shotgun (WGS) entry which is preliminary data.</text>
</comment>
<dbReference type="PANTHER" id="PTHR24220">
    <property type="entry name" value="IMPORT ATP-BINDING PROTEIN"/>
    <property type="match status" value="1"/>
</dbReference>
<dbReference type="InterPro" id="IPR003439">
    <property type="entry name" value="ABC_transporter-like_ATP-bd"/>
</dbReference>
<dbReference type="PANTHER" id="PTHR24220:SF611">
    <property type="entry name" value="ATP-BINDING COMPONENT OF ABC TRANSPORTER-RELATED"/>
    <property type="match status" value="1"/>
</dbReference>
<evidence type="ECO:0000259" key="3">
    <source>
        <dbReference type="PROSITE" id="PS50893"/>
    </source>
</evidence>
<evidence type="ECO:0000313" key="5">
    <source>
        <dbReference type="Proteomes" id="UP001597425"/>
    </source>
</evidence>
<dbReference type="SMART" id="SM00382">
    <property type="entry name" value="AAA"/>
    <property type="match status" value="1"/>
</dbReference>
<keyword evidence="5" id="KW-1185">Reference proteome</keyword>
<keyword evidence="2 4" id="KW-0067">ATP-binding</keyword>
<feature type="domain" description="ABC transporter" evidence="3">
    <location>
        <begin position="13"/>
        <end position="233"/>
    </location>
</feature>
<dbReference type="PROSITE" id="PS50893">
    <property type="entry name" value="ABC_TRANSPORTER_2"/>
    <property type="match status" value="1"/>
</dbReference>
<dbReference type="Pfam" id="PF00005">
    <property type="entry name" value="ABC_tran"/>
    <property type="match status" value="1"/>
</dbReference>
<accession>A0ABW5EIT8</accession>
<dbReference type="InterPro" id="IPR015854">
    <property type="entry name" value="ABC_transpr_LolD-like"/>
</dbReference>
<evidence type="ECO:0000256" key="2">
    <source>
        <dbReference type="ARBA" id="ARBA00022840"/>
    </source>
</evidence>
<dbReference type="Gene3D" id="3.40.50.300">
    <property type="entry name" value="P-loop containing nucleotide triphosphate hydrolases"/>
    <property type="match status" value="1"/>
</dbReference>
<dbReference type="Proteomes" id="UP001597425">
    <property type="component" value="Unassembled WGS sequence"/>
</dbReference>